<dbReference type="Pfam" id="PF14968">
    <property type="entry name" value="CCDC84"/>
    <property type="match status" value="1"/>
</dbReference>
<feature type="domain" description="Reverse transcriptase zinc-binding" evidence="3">
    <location>
        <begin position="338"/>
        <end position="395"/>
    </location>
</feature>
<dbReference type="InterPro" id="IPR012337">
    <property type="entry name" value="RNaseH-like_sf"/>
</dbReference>
<dbReference type="Pfam" id="PF13456">
    <property type="entry name" value="RVT_3"/>
    <property type="match status" value="1"/>
</dbReference>
<keyword evidence="1" id="KW-0812">Transmembrane</keyword>
<evidence type="ECO:0000313" key="4">
    <source>
        <dbReference type="EMBL" id="KAE8694541.1"/>
    </source>
</evidence>
<evidence type="ECO:0000256" key="1">
    <source>
        <dbReference type="SAM" id="Phobius"/>
    </source>
</evidence>
<feature type="transmembrane region" description="Helical" evidence="1">
    <location>
        <begin position="417"/>
        <end position="434"/>
    </location>
</feature>
<proteinExistence type="predicted"/>
<keyword evidence="5" id="KW-1185">Reference proteome</keyword>
<feature type="domain" description="RNase H type-1" evidence="2">
    <location>
        <begin position="496"/>
        <end position="579"/>
    </location>
</feature>
<dbReference type="InterPro" id="IPR028015">
    <property type="entry name" value="CCDC84-like"/>
</dbReference>
<dbReference type="InterPro" id="IPR002156">
    <property type="entry name" value="RNaseH_domain"/>
</dbReference>
<gene>
    <name evidence="4" type="ORF">F3Y22_tig00110782pilonHSYRG00101</name>
</gene>
<keyword evidence="1" id="KW-1133">Transmembrane helix</keyword>
<comment type="caution">
    <text evidence="4">The sequence shown here is derived from an EMBL/GenBank/DDBJ whole genome shotgun (WGS) entry which is preliminary data.</text>
</comment>
<sequence>MAGAHHLKNLKHFLWQYGGKMEQLDKYRISETDLTKWEKKCESLKDEAMAACIEESCGVVYGASNDIHNYISNSRFPEVANIGSSFHEANFSLHVGMHSNMSLLNSNDLTAISSSQQNLLYNSGIYSGNVCLGNVGVCQTYQSASMGNGENSSQGLRSLMQVSSISTIDAGGNVHSGAPPPWFEASDQTSLNNQVKPALNTFMLSNKSLNSRKLNPKRVGVAWAEKRKMELEKEKRGEIVESDCDANWLPNVGRVWESGSRKESRKEFESEKQKFLKVESHFEMPLVPGWVWNIDTRRNLCDWELDQWLDLMTKLKDFKLTDSVEDFLSWSASGDGLFSVKSCRKELGKVSGESDLWVKGVWQGLSPPRVEVFLWQLAHQKVAVREELVKRGLQLGDEILYSKLLGYSLSPSKGSTFFAMFLGMSLFFIARFMLSKWFLAKYPKCPIQEDVLIGDPSLADGIKALNIYNFQVSRWIPPPMDFLKMNVDGAVRVPPPVAELKAIKRGIEIYMSSCWVKVGRLIVESDCKSAVEWVHTPALAPVFILPLVKEISSFISDRVHSIRLIPRVCNGEADSLAKMGIG</sequence>
<dbReference type="Pfam" id="PF13966">
    <property type="entry name" value="zf-RVT"/>
    <property type="match status" value="1"/>
</dbReference>
<dbReference type="GO" id="GO:0003676">
    <property type="term" value="F:nucleic acid binding"/>
    <property type="evidence" value="ECO:0007669"/>
    <property type="project" value="InterPro"/>
</dbReference>
<reference evidence="4" key="1">
    <citation type="submission" date="2019-09" db="EMBL/GenBank/DDBJ databases">
        <title>Draft genome information of white flower Hibiscus syriacus.</title>
        <authorList>
            <person name="Kim Y.-M."/>
        </authorList>
    </citation>
    <scope>NUCLEOTIDE SEQUENCE [LARGE SCALE GENOMIC DNA]</scope>
    <source>
        <strain evidence="4">YM2019G1</strain>
    </source>
</reference>
<evidence type="ECO:0000259" key="3">
    <source>
        <dbReference type="Pfam" id="PF13966"/>
    </source>
</evidence>
<keyword evidence="1" id="KW-0472">Membrane</keyword>
<dbReference type="GO" id="GO:0004523">
    <property type="term" value="F:RNA-DNA hybrid ribonuclease activity"/>
    <property type="evidence" value="ECO:0007669"/>
    <property type="project" value="InterPro"/>
</dbReference>
<dbReference type="AlphaFoldDB" id="A0A6A2ZR74"/>
<dbReference type="InterPro" id="IPR026960">
    <property type="entry name" value="RVT-Znf"/>
</dbReference>
<dbReference type="PANTHER" id="PTHR31198">
    <property type="entry name" value="COILED-COIL DOMAIN-CONTAINING PROTEIN 84"/>
    <property type="match status" value="1"/>
</dbReference>
<name>A0A6A2ZR74_HIBSY</name>
<dbReference type="EMBL" id="VEPZ02001109">
    <property type="protein sequence ID" value="KAE8694541.1"/>
    <property type="molecule type" value="Genomic_DNA"/>
</dbReference>
<evidence type="ECO:0000259" key="2">
    <source>
        <dbReference type="Pfam" id="PF13456"/>
    </source>
</evidence>
<dbReference type="Proteomes" id="UP000436088">
    <property type="component" value="Unassembled WGS sequence"/>
</dbReference>
<accession>A0A6A2ZR74</accession>
<organism evidence="4 5">
    <name type="scientific">Hibiscus syriacus</name>
    <name type="common">Rose of Sharon</name>
    <dbReference type="NCBI Taxonomy" id="106335"/>
    <lineage>
        <taxon>Eukaryota</taxon>
        <taxon>Viridiplantae</taxon>
        <taxon>Streptophyta</taxon>
        <taxon>Embryophyta</taxon>
        <taxon>Tracheophyta</taxon>
        <taxon>Spermatophyta</taxon>
        <taxon>Magnoliopsida</taxon>
        <taxon>eudicotyledons</taxon>
        <taxon>Gunneridae</taxon>
        <taxon>Pentapetalae</taxon>
        <taxon>rosids</taxon>
        <taxon>malvids</taxon>
        <taxon>Malvales</taxon>
        <taxon>Malvaceae</taxon>
        <taxon>Malvoideae</taxon>
        <taxon>Hibiscus</taxon>
    </lineage>
</organism>
<protein>
    <submittedName>
        <fullName evidence="4">Coiled-coil domain-containing protein 84</fullName>
    </submittedName>
</protein>
<dbReference type="SUPFAM" id="SSF53098">
    <property type="entry name" value="Ribonuclease H-like"/>
    <property type="match status" value="1"/>
</dbReference>
<evidence type="ECO:0000313" key="5">
    <source>
        <dbReference type="Proteomes" id="UP000436088"/>
    </source>
</evidence>
<dbReference type="CDD" id="cd06222">
    <property type="entry name" value="RNase_H_like"/>
    <property type="match status" value="1"/>
</dbReference>
<dbReference type="InterPro" id="IPR044730">
    <property type="entry name" value="RNase_H-like_dom_plant"/>
</dbReference>
<dbReference type="PANTHER" id="PTHR31198:SF1">
    <property type="entry name" value="CENTROSOMAL AT-AC SPLICING FACTOR"/>
    <property type="match status" value="1"/>
</dbReference>